<protein>
    <submittedName>
        <fullName evidence="4">Tf2-11</fullName>
    </submittedName>
</protein>
<dbReference type="InterPro" id="IPR012337">
    <property type="entry name" value="RNaseH-like_sf"/>
</dbReference>
<dbReference type="EMBL" id="QJKJ01001880">
    <property type="protein sequence ID" value="RDY05431.1"/>
    <property type="molecule type" value="Genomic_DNA"/>
</dbReference>
<dbReference type="InterPro" id="IPR041577">
    <property type="entry name" value="RT_RNaseH_2"/>
</dbReference>
<dbReference type="PANTHER" id="PTHR37984:SF5">
    <property type="entry name" value="PROTEIN NYNRIN-LIKE"/>
    <property type="match status" value="1"/>
</dbReference>
<keyword evidence="5" id="KW-1185">Reference proteome</keyword>
<feature type="domain" description="Reverse transcriptase/retrotransposon-derived protein RNase H-like" evidence="2">
    <location>
        <begin position="2"/>
        <end position="48"/>
    </location>
</feature>
<dbReference type="InterPro" id="IPR043502">
    <property type="entry name" value="DNA/RNA_pol_sf"/>
</dbReference>
<dbReference type="STRING" id="157652.A0A371HRK3"/>
<dbReference type="AlphaFoldDB" id="A0A371HRK3"/>
<name>A0A371HRK3_MUCPR</name>
<dbReference type="GO" id="GO:0003824">
    <property type="term" value="F:catalytic activity"/>
    <property type="evidence" value="ECO:0007669"/>
    <property type="project" value="UniProtKB-KW"/>
</dbReference>
<gene>
    <name evidence="4" type="primary">Tf2-11</name>
    <name evidence="4" type="ORF">CR513_10737</name>
</gene>
<organism evidence="4 5">
    <name type="scientific">Mucuna pruriens</name>
    <name type="common">Velvet bean</name>
    <name type="synonym">Dolichos pruriens</name>
    <dbReference type="NCBI Taxonomy" id="157652"/>
    <lineage>
        <taxon>Eukaryota</taxon>
        <taxon>Viridiplantae</taxon>
        <taxon>Streptophyta</taxon>
        <taxon>Embryophyta</taxon>
        <taxon>Tracheophyta</taxon>
        <taxon>Spermatophyta</taxon>
        <taxon>Magnoliopsida</taxon>
        <taxon>eudicotyledons</taxon>
        <taxon>Gunneridae</taxon>
        <taxon>Pentapetalae</taxon>
        <taxon>rosids</taxon>
        <taxon>fabids</taxon>
        <taxon>Fabales</taxon>
        <taxon>Fabaceae</taxon>
        <taxon>Papilionoideae</taxon>
        <taxon>50 kb inversion clade</taxon>
        <taxon>NPAAA clade</taxon>
        <taxon>indigoferoid/millettioid clade</taxon>
        <taxon>Phaseoleae</taxon>
        <taxon>Mucuna</taxon>
    </lineage>
</organism>
<dbReference type="Proteomes" id="UP000257109">
    <property type="component" value="Unassembled WGS sequence"/>
</dbReference>
<keyword evidence="1" id="KW-0511">Multifunctional enzyme</keyword>
<accession>A0A371HRK3</accession>
<comment type="caution">
    <text evidence="4">The sequence shown here is derived from an EMBL/GenBank/DDBJ whole genome shotgun (WGS) entry which is preliminary data.</text>
</comment>
<dbReference type="OrthoDB" id="1427148at2759"/>
<dbReference type="InterPro" id="IPR050951">
    <property type="entry name" value="Retrovirus_Pol_polyprotein"/>
</dbReference>
<reference evidence="4" key="1">
    <citation type="submission" date="2018-05" db="EMBL/GenBank/DDBJ databases">
        <title>Draft genome of Mucuna pruriens seed.</title>
        <authorList>
            <person name="Nnadi N.E."/>
            <person name="Vos R."/>
            <person name="Hasami M.H."/>
            <person name="Devisetty U.K."/>
            <person name="Aguiy J.C."/>
        </authorList>
    </citation>
    <scope>NUCLEOTIDE SEQUENCE [LARGE SCALE GENOMIC DNA]</scope>
    <source>
        <strain evidence="4">JCA_2017</strain>
    </source>
</reference>
<evidence type="ECO:0000256" key="1">
    <source>
        <dbReference type="ARBA" id="ARBA00023268"/>
    </source>
</evidence>
<dbReference type="Gene3D" id="1.10.340.70">
    <property type="match status" value="1"/>
</dbReference>
<feature type="domain" description="Integrase zinc-binding" evidence="3">
    <location>
        <begin position="114"/>
        <end position="156"/>
    </location>
</feature>
<evidence type="ECO:0000259" key="2">
    <source>
        <dbReference type="Pfam" id="PF17919"/>
    </source>
</evidence>
<dbReference type="InterPro" id="IPR036397">
    <property type="entry name" value="RNaseH_sf"/>
</dbReference>
<dbReference type="Pfam" id="PF17921">
    <property type="entry name" value="Integrase_H2C2"/>
    <property type="match status" value="1"/>
</dbReference>
<dbReference type="SUPFAM" id="SSF53098">
    <property type="entry name" value="Ribonuclease H-like"/>
    <property type="match status" value="1"/>
</dbReference>
<evidence type="ECO:0000313" key="5">
    <source>
        <dbReference type="Proteomes" id="UP000257109"/>
    </source>
</evidence>
<evidence type="ECO:0000313" key="4">
    <source>
        <dbReference type="EMBL" id="RDY05431.1"/>
    </source>
</evidence>
<dbReference type="PANTHER" id="PTHR37984">
    <property type="entry name" value="PROTEIN CBG26694"/>
    <property type="match status" value="1"/>
</dbReference>
<sequence>MKAFQELKERMTQLPLLSMPNFQLPFDVETDASGVGIGAIVLDGEQQKWVSKLLGYDFEIQYKRGKENHVAVQAVSLIINEDLSMIVEETIGGSLFKECDTRADVLSAQSTRITTIPTEFHSSPWGGHSGIMRTYKRIAVVFYWKHLSKDIEKFVQALKPAGLLHPLPIPVQVWEEVSMDFLGGLPTSKGKDTIMVVVDRLTKCAHFISLRHPYSAKDVAEAFISEVVCLMDFLGP</sequence>
<dbReference type="InterPro" id="IPR041588">
    <property type="entry name" value="Integrase_H2C2"/>
</dbReference>
<dbReference type="Pfam" id="PF17919">
    <property type="entry name" value="RT_RNaseH_2"/>
    <property type="match status" value="1"/>
</dbReference>
<dbReference type="GO" id="GO:0003676">
    <property type="term" value="F:nucleic acid binding"/>
    <property type="evidence" value="ECO:0007669"/>
    <property type="project" value="InterPro"/>
</dbReference>
<dbReference type="Gene3D" id="3.30.420.10">
    <property type="entry name" value="Ribonuclease H-like superfamily/Ribonuclease H"/>
    <property type="match status" value="1"/>
</dbReference>
<evidence type="ECO:0000259" key="3">
    <source>
        <dbReference type="Pfam" id="PF17921"/>
    </source>
</evidence>
<feature type="non-terminal residue" evidence="4">
    <location>
        <position position="1"/>
    </location>
</feature>
<proteinExistence type="predicted"/>
<dbReference type="SUPFAM" id="SSF56672">
    <property type="entry name" value="DNA/RNA polymerases"/>
    <property type="match status" value="1"/>
</dbReference>